<comment type="caution">
    <text evidence="1">The sequence shown here is derived from an EMBL/GenBank/DDBJ whole genome shotgun (WGS) entry which is preliminary data.</text>
</comment>
<organism evidence="1 2">
    <name type="scientific">Coniosporium uncinatum</name>
    <dbReference type="NCBI Taxonomy" id="93489"/>
    <lineage>
        <taxon>Eukaryota</taxon>
        <taxon>Fungi</taxon>
        <taxon>Dikarya</taxon>
        <taxon>Ascomycota</taxon>
        <taxon>Pezizomycotina</taxon>
        <taxon>Dothideomycetes</taxon>
        <taxon>Dothideomycetes incertae sedis</taxon>
        <taxon>Coniosporium</taxon>
    </lineage>
</organism>
<dbReference type="Proteomes" id="UP001186974">
    <property type="component" value="Unassembled WGS sequence"/>
</dbReference>
<keyword evidence="2" id="KW-1185">Reference proteome</keyword>
<gene>
    <name evidence="1" type="ORF">LTS18_005811</name>
</gene>
<accession>A0ACC3DRB3</accession>
<evidence type="ECO:0000313" key="1">
    <source>
        <dbReference type="EMBL" id="KAK3079073.1"/>
    </source>
</evidence>
<reference evidence="1" key="1">
    <citation type="submission" date="2024-09" db="EMBL/GenBank/DDBJ databases">
        <title>Black Yeasts Isolated from many extreme environments.</title>
        <authorList>
            <person name="Coleine C."/>
            <person name="Stajich J.E."/>
            <person name="Selbmann L."/>
        </authorList>
    </citation>
    <scope>NUCLEOTIDE SEQUENCE</scope>
    <source>
        <strain evidence="1">CCFEE 5737</strain>
    </source>
</reference>
<protein>
    <submittedName>
        <fullName evidence="1">Uncharacterized protein</fullName>
    </submittedName>
</protein>
<name>A0ACC3DRB3_9PEZI</name>
<dbReference type="EMBL" id="JAWDJW010001397">
    <property type="protein sequence ID" value="KAK3079073.1"/>
    <property type="molecule type" value="Genomic_DNA"/>
</dbReference>
<sequence>MVLFDIIGSVAAFSTTSISASLYANSAVQQNESSSQGHGDSRDGVKVTRVTNRKKQELEHGPATYHLDISCDSPSRKRDQVHGTNVVLGDKKLWLVPRDAAADVVSEKTPLPTRKPEAKKPTTQHHHPFTGFTLHFDTDALKAIPGLVSTISTPESEDEASLLNWIYVDGETLEVKYGSRADAEAHTVGPFEWTHAEDDHTVFGGGAGGGQDAEAVGLTLEGWEGFVAVEEKRIGKKKDGQERSEWALYWDRDDDGLGGGAKVGGKRVLNVDVERRAAKEKAESKEDAPIGRVLGEEEGSRDRETGGSRLKWY</sequence>
<proteinExistence type="predicted"/>
<evidence type="ECO:0000313" key="2">
    <source>
        <dbReference type="Proteomes" id="UP001186974"/>
    </source>
</evidence>